<keyword evidence="3" id="KW-0472">Membrane</keyword>
<evidence type="ECO:0000313" key="5">
    <source>
        <dbReference type="EMBL" id="WXK81755.1"/>
    </source>
</evidence>
<organism evidence="5 6">
    <name type="scientific">Streptomyces sirii</name>
    <dbReference type="NCBI Taxonomy" id="3127701"/>
    <lineage>
        <taxon>Bacteria</taxon>
        <taxon>Bacillati</taxon>
        <taxon>Actinomycetota</taxon>
        <taxon>Actinomycetes</taxon>
        <taxon>Kitasatosporales</taxon>
        <taxon>Streptomycetaceae</taxon>
        <taxon>Streptomyces</taxon>
    </lineage>
</organism>
<evidence type="ECO:0000256" key="3">
    <source>
        <dbReference type="SAM" id="Phobius"/>
    </source>
</evidence>
<dbReference type="InterPro" id="IPR043130">
    <property type="entry name" value="CDP-OH_PTrfase_TM_dom"/>
</dbReference>
<protein>
    <submittedName>
        <fullName evidence="5">DUF5941 domain-containing protein</fullName>
    </submittedName>
</protein>
<proteinExistence type="inferred from homology"/>
<dbReference type="InterPro" id="IPR000462">
    <property type="entry name" value="CDP-OH_P_trans"/>
</dbReference>
<reference evidence="5 6" key="1">
    <citation type="submission" date="2024-03" db="EMBL/GenBank/DDBJ databases">
        <title>The complete genome of Streptomyces sirii sp.nov.</title>
        <authorList>
            <person name="Zakalyukina Y.V."/>
            <person name="Belik A.R."/>
            <person name="Biryukov M.V."/>
            <person name="Baturina O.A."/>
            <person name="Kabilov M.R."/>
        </authorList>
    </citation>
    <scope>NUCLEOTIDE SEQUENCE [LARGE SCALE GENOMIC DNA]</scope>
    <source>
        <strain evidence="5 6">BP-8</strain>
    </source>
</reference>
<comment type="similarity">
    <text evidence="2">Belongs to the CDP-alcohol phosphatidyltransferase class-I family.</text>
</comment>
<evidence type="ECO:0000259" key="4">
    <source>
        <dbReference type="Pfam" id="PF19365"/>
    </source>
</evidence>
<gene>
    <name evidence="5" type="ORF">WAB15_33580</name>
</gene>
<feature type="domain" description="DUF5941" evidence="4">
    <location>
        <begin position="393"/>
        <end position="601"/>
    </location>
</feature>
<keyword evidence="3" id="KW-0812">Transmembrane</keyword>
<dbReference type="Pfam" id="PF19365">
    <property type="entry name" value="DUF5941"/>
    <property type="match status" value="1"/>
</dbReference>
<dbReference type="InterPro" id="IPR045985">
    <property type="entry name" value="DUF5941"/>
</dbReference>
<dbReference type="InterPro" id="IPR048254">
    <property type="entry name" value="CDP_ALCOHOL_P_TRANSF_CS"/>
</dbReference>
<dbReference type="PROSITE" id="PS00379">
    <property type="entry name" value="CDP_ALCOHOL_P_TRANSF"/>
    <property type="match status" value="1"/>
</dbReference>
<dbReference type="Pfam" id="PF01066">
    <property type="entry name" value="CDP-OH_P_transf"/>
    <property type="match status" value="1"/>
</dbReference>
<evidence type="ECO:0000313" key="6">
    <source>
        <dbReference type="Proteomes" id="UP001626628"/>
    </source>
</evidence>
<dbReference type="EMBL" id="CP147982">
    <property type="protein sequence ID" value="WXK81755.1"/>
    <property type="molecule type" value="Genomic_DNA"/>
</dbReference>
<feature type="transmembrane region" description="Helical" evidence="3">
    <location>
        <begin position="450"/>
        <end position="469"/>
    </location>
</feature>
<keyword evidence="6" id="KW-1185">Reference proteome</keyword>
<dbReference type="RefSeq" id="WP_407289338.1">
    <property type="nucleotide sequence ID" value="NZ_CP147982.1"/>
</dbReference>
<evidence type="ECO:0000256" key="2">
    <source>
        <dbReference type="RuleBase" id="RU003750"/>
    </source>
</evidence>
<accession>A0ABZ2QZI3</accession>
<feature type="transmembrane region" description="Helical" evidence="3">
    <location>
        <begin position="425"/>
        <end position="444"/>
    </location>
</feature>
<sequence>MSTAILTGPPVAGSPLEADLRTLGFDVRAADDPASAAELIAAVPAQERIAVVDPRFVGHLHALRLALTDPRFEAAAVPGALTAQPGARPALARALGRIPVGAGTAHLTDVLTETLTESLDREDVGLHRVELGSLVATVALTPAQREEAREAVAAVDDEAVRLRTAVKSRDGFFTTFAISPYSRYLARWCARRGLTPNQVTTASLLTALIAAGCAATGTRGGFVAAGVLLLFSFVLDCTDGQLARYSLQYSTMGAWLDATFDRAKEYAYYAGLALGAARGGDDVWALALGAMVLQTCRHVVDFSFNEANHDATANTSPTASLSDKLDSVGWTVWVRRMIVLPIGERWAMIAVLTALTTPRIVFYALLVGCALAACYTTAGRVLRSLTRRARRTDRAARALADLADSGPLAELVAGGARGRGRTGSYLAPVMAFLSAAVLLVWVIFEDDPASWLTVGVAACSALLAGAAVARPLKGALDWLVPPFFRAGEYTAILVLAARADDPGALPAAFGLVAAVAYHHYDTVYRIRGGTGAPPRWLVRATGGAEGRVLVITVLAAALSPSGFTIALTALAVVLALLVLTESIRFWVSSGAPAVHDEGEPA</sequence>
<feature type="transmembrane region" description="Helical" evidence="3">
    <location>
        <begin position="360"/>
        <end position="382"/>
    </location>
</feature>
<evidence type="ECO:0000256" key="1">
    <source>
        <dbReference type="ARBA" id="ARBA00022679"/>
    </source>
</evidence>
<feature type="transmembrane region" description="Helical" evidence="3">
    <location>
        <begin position="548"/>
        <end position="579"/>
    </location>
</feature>
<name>A0ABZ2QZI3_9ACTN</name>
<keyword evidence="1 2" id="KW-0808">Transferase</keyword>
<dbReference type="Proteomes" id="UP001626628">
    <property type="component" value="Chromosome"/>
</dbReference>
<dbReference type="Gene3D" id="1.20.120.1760">
    <property type="match status" value="1"/>
</dbReference>
<keyword evidence="3" id="KW-1133">Transmembrane helix</keyword>